<evidence type="ECO:0000313" key="2">
    <source>
        <dbReference type="Proteomes" id="UP001428341"/>
    </source>
</evidence>
<reference evidence="1 2" key="1">
    <citation type="submission" date="2024-05" db="EMBL/GenBank/DDBJ databases">
        <title>Haplotype-resolved chromosome-level genome assembly of Huyou (Citrus changshanensis).</title>
        <authorList>
            <person name="Miao C."/>
            <person name="Chen W."/>
            <person name="Wu Y."/>
            <person name="Wang L."/>
            <person name="Zhao S."/>
            <person name="Grierson D."/>
            <person name="Xu C."/>
            <person name="Chen K."/>
        </authorList>
    </citation>
    <scope>NUCLEOTIDE SEQUENCE [LARGE SCALE GENOMIC DNA]</scope>
    <source>
        <strain evidence="1">01-14</strain>
        <tissue evidence="1">Leaf</tissue>
    </source>
</reference>
<dbReference type="AlphaFoldDB" id="A0AAP0MRW8"/>
<gene>
    <name evidence="1" type="ORF">WN944_010568</name>
</gene>
<dbReference type="Proteomes" id="UP001428341">
    <property type="component" value="Unassembled WGS sequence"/>
</dbReference>
<sequence>MQWQSNNEDREKQMRNMIQRLEKTGEKAIANATQKGKIWNPLFTKKATQAQIRVRELHLVPYLMTKCQNGRYCRYASILSNARELARKKNVKALQELSIREKQKKFPDEQSLWLDLLQGVGETTGLELCRLLKLPLEL</sequence>
<keyword evidence="2" id="KW-1185">Reference proteome</keyword>
<protein>
    <submittedName>
        <fullName evidence="1">Uncharacterized protein</fullName>
    </submittedName>
</protein>
<name>A0AAP0MRW8_9ROSI</name>
<proteinExistence type="predicted"/>
<evidence type="ECO:0000313" key="1">
    <source>
        <dbReference type="EMBL" id="KAK9222136.1"/>
    </source>
</evidence>
<organism evidence="1 2">
    <name type="scientific">Citrus x changshan-huyou</name>
    <dbReference type="NCBI Taxonomy" id="2935761"/>
    <lineage>
        <taxon>Eukaryota</taxon>
        <taxon>Viridiplantae</taxon>
        <taxon>Streptophyta</taxon>
        <taxon>Embryophyta</taxon>
        <taxon>Tracheophyta</taxon>
        <taxon>Spermatophyta</taxon>
        <taxon>Magnoliopsida</taxon>
        <taxon>eudicotyledons</taxon>
        <taxon>Gunneridae</taxon>
        <taxon>Pentapetalae</taxon>
        <taxon>rosids</taxon>
        <taxon>malvids</taxon>
        <taxon>Sapindales</taxon>
        <taxon>Rutaceae</taxon>
        <taxon>Aurantioideae</taxon>
        <taxon>Citrus</taxon>
    </lineage>
</organism>
<accession>A0AAP0MRW8</accession>
<comment type="caution">
    <text evidence="1">The sequence shown here is derived from an EMBL/GenBank/DDBJ whole genome shotgun (WGS) entry which is preliminary data.</text>
</comment>
<dbReference type="EMBL" id="JBCGBO010000002">
    <property type="protein sequence ID" value="KAK9222136.1"/>
    <property type="molecule type" value="Genomic_DNA"/>
</dbReference>